<feature type="chain" id="PRO_5018097913" evidence="1">
    <location>
        <begin position="26"/>
        <end position="295"/>
    </location>
</feature>
<protein>
    <submittedName>
        <fullName evidence="2">Amino acid ABC transporter substrate-binding protein (PAAT family)</fullName>
    </submittedName>
</protein>
<evidence type="ECO:0000256" key="1">
    <source>
        <dbReference type="SAM" id="SignalP"/>
    </source>
</evidence>
<proteinExistence type="predicted"/>
<dbReference type="OrthoDB" id="547680at2"/>
<keyword evidence="1" id="KW-0732">Signal</keyword>
<dbReference type="EMBL" id="RJUK01000001">
    <property type="protein sequence ID" value="ROQ20267.1"/>
    <property type="molecule type" value="Genomic_DNA"/>
</dbReference>
<evidence type="ECO:0000313" key="2">
    <source>
        <dbReference type="EMBL" id="ROQ20267.1"/>
    </source>
</evidence>
<dbReference type="Proteomes" id="UP000273643">
    <property type="component" value="Unassembled WGS sequence"/>
</dbReference>
<name>A0A3N1NZ38_9GAMM</name>
<sequence>MRLQVIKTVLKGVLLAVALSGVSWADSNTAEGEALVIRYPMLGEEYGQTWSNYFLELLTLALEKAGEEYVLDPVTLSNFRESRSVMSVAKGVYDIHWMNTNATRETVLRPVRVPLFKGLIGWRLLMVRSGDEDQFANMTDLEPLRDLKTVQGHDWPDSAILEHNGLPVIRTPHWEGMFKMLYAGRVDYFPRSVVEVWKEQRVFSELELAVDEHVVLVYPSAYYFFVRRNNERLAEAIERGLLAAIDDGSFDRVIMAHFGESLKRARLDERTLIRLDNPLMTPDTPLDRPELWYRP</sequence>
<dbReference type="Gene3D" id="3.40.190.10">
    <property type="entry name" value="Periplasmic binding protein-like II"/>
    <property type="match status" value="2"/>
</dbReference>
<gene>
    <name evidence="2" type="ORF">EDC38_0868</name>
</gene>
<dbReference type="AlphaFoldDB" id="A0A3N1NZ38"/>
<accession>A0A3N1NZ38</accession>
<dbReference type="SUPFAM" id="SSF53850">
    <property type="entry name" value="Periplasmic binding protein-like II"/>
    <property type="match status" value="1"/>
</dbReference>
<reference evidence="2 3" key="1">
    <citation type="submission" date="2018-11" db="EMBL/GenBank/DDBJ databases">
        <title>Genomic Encyclopedia of Type Strains, Phase IV (KMG-IV): sequencing the most valuable type-strain genomes for metagenomic binning, comparative biology and taxonomic classification.</title>
        <authorList>
            <person name="Goeker M."/>
        </authorList>
    </citation>
    <scope>NUCLEOTIDE SEQUENCE [LARGE SCALE GENOMIC DNA]</scope>
    <source>
        <strain evidence="2 3">DSM 16974</strain>
    </source>
</reference>
<dbReference type="RefSeq" id="WP_123637451.1">
    <property type="nucleotide sequence ID" value="NZ_RJUK01000001.1"/>
</dbReference>
<evidence type="ECO:0000313" key="3">
    <source>
        <dbReference type="Proteomes" id="UP000273643"/>
    </source>
</evidence>
<organism evidence="2 3">
    <name type="scientific">Marinimicrobium koreense</name>
    <dbReference type="NCBI Taxonomy" id="306545"/>
    <lineage>
        <taxon>Bacteria</taxon>
        <taxon>Pseudomonadati</taxon>
        <taxon>Pseudomonadota</taxon>
        <taxon>Gammaproteobacteria</taxon>
        <taxon>Cellvibrionales</taxon>
        <taxon>Cellvibrionaceae</taxon>
        <taxon>Marinimicrobium</taxon>
    </lineage>
</organism>
<comment type="caution">
    <text evidence="2">The sequence shown here is derived from an EMBL/GenBank/DDBJ whole genome shotgun (WGS) entry which is preliminary data.</text>
</comment>
<feature type="signal peptide" evidence="1">
    <location>
        <begin position="1"/>
        <end position="25"/>
    </location>
</feature>
<keyword evidence="3" id="KW-1185">Reference proteome</keyword>